<accession>A0ACB7WPN6</accession>
<sequence>MVHLMGKAKKLMAEKIAKRKKPEADVDNVSLHNISRKAAIFNATISIHNPYSHDLPICEIYTVKSADRVVVSGKMEDLGSIKAEKNTKVDVPLKVPYDSLISLMKEVGRDWDVDYELCLGLTVDIPIFGNFTIPLSKKGELKLPTLSDIF</sequence>
<evidence type="ECO:0000313" key="1">
    <source>
        <dbReference type="EMBL" id="KAH7690435.1"/>
    </source>
</evidence>
<evidence type="ECO:0000313" key="2">
    <source>
        <dbReference type="Proteomes" id="UP000827976"/>
    </source>
</evidence>
<dbReference type="EMBL" id="CM037012">
    <property type="protein sequence ID" value="KAH7690435.1"/>
    <property type="molecule type" value="Genomic_DNA"/>
</dbReference>
<proteinExistence type="predicted"/>
<comment type="caution">
    <text evidence="1">The sequence shown here is derived from an EMBL/GenBank/DDBJ whole genome shotgun (WGS) entry which is preliminary data.</text>
</comment>
<name>A0ACB7WPN6_DIOAL</name>
<reference evidence="2" key="1">
    <citation type="journal article" date="2022" name="Nat. Commun.">
        <title>Chromosome evolution and the genetic basis of agronomically important traits in greater yam.</title>
        <authorList>
            <person name="Bredeson J.V."/>
            <person name="Lyons J.B."/>
            <person name="Oniyinde I.O."/>
            <person name="Okereke N.R."/>
            <person name="Kolade O."/>
            <person name="Nnabue I."/>
            <person name="Nwadili C.O."/>
            <person name="Hribova E."/>
            <person name="Parker M."/>
            <person name="Nwogha J."/>
            <person name="Shu S."/>
            <person name="Carlson J."/>
            <person name="Kariba R."/>
            <person name="Muthemba S."/>
            <person name="Knop K."/>
            <person name="Barton G.J."/>
            <person name="Sherwood A.V."/>
            <person name="Lopez-Montes A."/>
            <person name="Asiedu R."/>
            <person name="Jamnadass R."/>
            <person name="Muchugi A."/>
            <person name="Goodstein D."/>
            <person name="Egesi C.N."/>
            <person name="Featherston J."/>
            <person name="Asfaw A."/>
            <person name="Simpson G.G."/>
            <person name="Dolezel J."/>
            <person name="Hendre P.S."/>
            <person name="Van Deynze A."/>
            <person name="Kumar P.L."/>
            <person name="Obidiegwu J.E."/>
            <person name="Bhattacharjee R."/>
            <person name="Rokhsar D.S."/>
        </authorList>
    </citation>
    <scope>NUCLEOTIDE SEQUENCE [LARGE SCALE GENOMIC DNA]</scope>
    <source>
        <strain evidence="2">cv. TDa95/00328</strain>
    </source>
</reference>
<protein>
    <submittedName>
        <fullName evidence="1">LEA14-like protein</fullName>
    </submittedName>
</protein>
<gene>
    <name evidence="1" type="ORF">IHE45_02G046800</name>
</gene>
<organism evidence="1 2">
    <name type="scientific">Dioscorea alata</name>
    <name type="common">Purple yam</name>
    <dbReference type="NCBI Taxonomy" id="55571"/>
    <lineage>
        <taxon>Eukaryota</taxon>
        <taxon>Viridiplantae</taxon>
        <taxon>Streptophyta</taxon>
        <taxon>Embryophyta</taxon>
        <taxon>Tracheophyta</taxon>
        <taxon>Spermatophyta</taxon>
        <taxon>Magnoliopsida</taxon>
        <taxon>Liliopsida</taxon>
        <taxon>Dioscoreales</taxon>
        <taxon>Dioscoreaceae</taxon>
        <taxon>Dioscorea</taxon>
    </lineage>
</organism>
<dbReference type="Proteomes" id="UP000827976">
    <property type="component" value="Chromosome 2"/>
</dbReference>
<keyword evidence="2" id="KW-1185">Reference proteome</keyword>